<dbReference type="InterPro" id="IPR050738">
    <property type="entry name" value="Sulfatase"/>
</dbReference>
<gene>
    <name evidence="8" type="ORF">DBRI00130_LOCUS12825</name>
    <name evidence="9" type="ORF">DBRI00130_LOCUS12826</name>
</gene>
<keyword evidence="3" id="KW-0378">Hydrolase</keyword>
<dbReference type="EMBL" id="HBNS01015990">
    <property type="protein sequence ID" value="CAE4603212.1"/>
    <property type="molecule type" value="Transcribed_RNA"/>
</dbReference>
<protein>
    <recommendedName>
        <fullName evidence="7">Sulfatase N-terminal domain-containing protein</fullName>
    </recommendedName>
</protein>
<dbReference type="Gene3D" id="3.40.720.10">
    <property type="entry name" value="Alkaline Phosphatase, subunit A"/>
    <property type="match status" value="1"/>
</dbReference>
<reference evidence="9" key="1">
    <citation type="submission" date="2021-01" db="EMBL/GenBank/DDBJ databases">
        <authorList>
            <person name="Corre E."/>
            <person name="Pelletier E."/>
            <person name="Niang G."/>
            <person name="Scheremetjew M."/>
            <person name="Finn R."/>
            <person name="Kale V."/>
            <person name="Holt S."/>
            <person name="Cochrane G."/>
            <person name="Meng A."/>
            <person name="Brown T."/>
            <person name="Cohen L."/>
        </authorList>
    </citation>
    <scope>NUCLEOTIDE SEQUENCE</scope>
    <source>
        <strain evidence="9">GSO104</strain>
    </source>
</reference>
<evidence type="ECO:0000256" key="4">
    <source>
        <dbReference type="ARBA" id="ARBA00022837"/>
    </source>
</evidence>
<dbReference type="PANTHER" id="PTHR42693">
    <property type="entry name" value="ARYLSULFATASE FAMILY MEMBER"/>
    <property type="match status" value="1"/>
</dbReference>
<dbReference type="Pfam" id="PF14707">
    <property type="entry name" value="Sulfatase_C"/>
    <property type="match status" value="1"/>
</dbReference>
<dbReference type="AlphaFoldDB" id="A0A6V2EEX6"/>
<comment type="similarity">
    <text evidence="1">Belongs to the sulfatase family.</text>
</comment>
<organism evidence="9">
    <name type="scientific">Ditylum brightwellii</name>
    <dbReference type="NCBI Taxonomy" id="49249"/>
    <lineage>
        <taxon>Eukaryota</taxon>
        <taxon>Sar</taxon>
        <taxon>Stramenopiles</taxon>
        <taxon>Ochrophyta</taxon>
        <taxon>Bacillariophyta</taxon>
        <taxon>Mediophyceae</taxon>
        <taxon>Lithodesmiophycidae</taxon>
        <taxon>Lithodesmiales</taxon>
        <taxon>Lithodesmiaceae</taxon>
        <taxon>Ditylum</taxon>
    </lineage>
</organism>
<accession>A0A6V2EEX6</accession>
<evidence type="ECO:0000259" key="7">
    <source>
        <dbReference type="Pfam" id="PF00884"/>
    </source>
</evidence>
<feature type="chain" id="PRO_5035677388" description="Sulfatase N-terminal domain-containing protein" evidence="6">
    <location>
        <begin position="19"/>
        <end position="600"/>
    </location>
</feature>
<evidence type="ECO:0000256" key="5">
    <source>
        <dbReference type="SAM" id="MobiDB-lite"/>
    </source>
</evidence>
<dbReference type="PANTHER" id="PTHR42693:SF11">
    <property type="entry name" value="ARYLSULFATASE A"/>
    <property type="match status" value="1"/>
</dbReference>
<evidence type="ECO:0000313" key="9">
    <source>
        <dbReference type="EMBL" id="CAE4603214.1"/>
    </source>
</evidence>
<evidence type="ECO:0000313" key="8">
    <source>
        <dbReference type="EMBL" id="CAE4603212.1"/>
    </source>
</evidence>
<dbReference type="InterPro" id="IPR017850">
    <property type="entry name" value="Alkaline_phosphatase_core_sf"/>
</dbReference>
<sequence>MKTLFFPCLLLSSTTAAADQKPNFIFIFMDDLGYGDVGFNGHPTTKTPNLDQLAFGGKILTSWYSGCNVCTGSRTSLMTGRQFPRTGMPGVLPSTVNFGLPLNETTIAEQLKVSAGYATGMVGKWHLGQREIYLPGNRGFDYYLGIPYSDDMGDGVESSCSAEQQEEGKEAEMSWSDVDTFSSEEMYRAGGFFEALMTEGVDPLETNDDDLGGKWLPLVYQAPNQPTRILEQPLEFTTLAQKYNAFALKFVEEHKDQPFFLYMPLSHVHTTSNTAELQYSGCNFKGTTKRGRFGDALAESDWIVGNVMQKLKDLNLEEDTLVLFTSDNGPWMIRGLSAGSHGLFTGRYAGYWNTGKGSNWEGGIRMPAFAYWKGKIAPMSRSAEIVSSMDVFPTLSALADIPLPTNRVYDGLDMSNVLLGKNGGKSDHDFLFFYGYCSGEPYWTISSVRHGKYKAHWCTMPGLGLGHIKGENITQYDPPLLFNIDKDPSEAYPISFNEMPTQPEDAAAMQRILKAYAMEKATFEYGRITPEPDQPGEGPGKYGVCCDRSNDCHCNNNEEKDILGIFNLGTKEHHDRYHKILGEKEPMPPRTRAQKRLQNS</sequence>
<dbReference type="GO" id="GO:0046872">
    <property type="term" value="F:metal ion binding"/>
    <property type="evidence" value="ECO:0007669"/>
    <property type="project" value="UniProtKB-KW"/>
</dbReference>
<dbReference type="GO" id="GO:0004065">
    <property type="term" value="F:arylsulfatase activity"/>
    <property type="evidence" value="ECO:0007669"/>
    <property type="project" value="TreeGrafter"/>
</dbReference>
<evidence type="ECO:0000256" key="3">
    <source>
        <dbReference type="ARBA" id="ARBA00022801"/>
    </source>
</evidence>
<dbReference type="Pfam" id="PF00884">
    <property type="entry name" value="Sulfatase"/>
    <property type="match status" value="1"/>
</dbReference>
<name>A0A6V2EEX6_9STRA</name>
<keyword evidence="2" id="KW-0479">Metal-binding</keyword>
<dbReference type="Gene3D" id="3.30.1120.10">
    <property type="match status" value="1"/>
</dbReference>
<proteinExistence type="inferred from homology"/>
<feature type="signal peptide" evidence="6">
    <location>
        <begin position="1"/>
        <end position="18"/>
    </location>
</feature>
<keyword evidence="4" id="KW-0106">Calcium</keyword>
<evidence type="ECO:0000256" key="2">
    <source>
        <dbReference type="ARBA" id="ARBA00022723"/>
    </source>
</evidence>
<feature type="domain" description="Sulfatase N-terminal" evidence="7">
    <location>
        <begin position="22"/>
        <end position="401"/>
    </location>
</feature>
<dbReference type="SUPFAM" id="SSF53649">
    <property type="entry name" value="Alkaline phosphatase-like"/>
    <property type="match status" value="1"/>
</dbReference>
<evidence type="ECO:0000256" key="1">
    <source>
        <dbReference type="ARBA" id="ARBA00008779"/>
    </source>
</evidence>
<dbReference type="InterPro" id="IPR024607">
    <property type="entry name" value="Sulfatase_CS"/>
</dbReference>
<feature type="region of interest" description="Disordered" evidence="5">
    <location>
        <begin position="154"/>
        <end position="173"/>
    </location>
</feature>
<dbReference type="EMBL" id="HBNS01015991">
    <property type="protein sequence ID" value="CAE4603214.1"/>
    <property type="molecule type" value="Transcribed_RNA"/>
</dbReference>
<keyword evidence="6" id="KW-0732">Signal</keyword>
<evidence type="ECO:0000256" key="6">
    <source>
        <dbReference type="SAM" id="SignalP"/>
    </source>
</evidence>
<dbReference type="InterPro" id="IPR000917">
    <property type="entry name" value="Sulfatase_N"/>
</dbReference>
<dbReference type="PROSITE" id="PS00149">
    <property type="entry name" value="SULFATASE_2"/>
    <property type="match status" value="1"/>
</dbReference>